<name>A0A974DNZ7_XENLA</name>
<evidence type="ECO:0000313" key="1">
    <source>
        <dbReference type="EMBL" id="OCT94251.1"/>
    </source>
</evidence>
<proteinExistence type="predicted"/>
<dbReference type="Proteomes" id="UP000694892">
    <property type="component" value="Chromosome 2L"/>
</dbReference>
<dbReference type="AlphaFoldDB" id="A0A974DNZ7"/>
<sequence>MQTTIDYHLLSCFPCKWNVWVLVWISVVISEKVSLSVLLRLAGNCNCNRFFGSRRGKISPGDKQNVLIHMYLAFQHGSPNQHPKQIVSSL</sequence>
<protein>
    <submittedName>
        <fullName evidence="1">Uncharacterized protein</fullName>
    </submittedName>
</protein>
<gene>
    <name evidence="1" type="ORF">XELAEV_18011919mg</name>
</gene>
<dbReference type="EMBL" id="CM004468">
    <property type="protein sequence ID" value="OCT94251.1"/>
    <property type="molecule type" value="Genomic_DNA"/>
</dbReference>
<organism evidence="1 2">
    <name type="scientific">Xenopus laevis</name>
    <name type="common">African clawed frog</name>
    <dbReference type="NCBI Taxonomy" id="8355"/>
    <lineage>
        <taxon>Eukaryota</taxon>
        <taxon>Metazoa</taxon>
        <taxon>Chordata</taxon>
        <taxon>Craniata</taxon>
        <taxon>Vertebrata</taxon>
        <taxon>Euteleostomi</taxon>
        <taxon>Amphibia</taxon>
        <taxon>Batrachia</taxon>
        <taxon>Anura</taxon>
        <taxon>Pipoidea</taxon>
        <taxon>Pipidae</taxon>
        <taxon>Xenopodinae</taxon>
        <taxon>Xenopus</taxon>
        <taxon>Xenopus</taxon>
    </lineage>
</organism>
<evidence type="ECO:0000313" key="2">
    <source>
        <dbReference type="Proteomes" id="UP000694892"/>
    </source>
</evidence>
<accession>A0A974DNZ7</accession>
<reference evidence="2" key="1">
    <citation type="journal article" date="2016" name="Nature">
        <title>Genome evolution in the allotetraploid frog Xenopus laevis.</title>
        <authorList>
            <person name="Session A.M."/>
            <person name="Uno Y."/>
            <person name="Kwon T."/>
            <person name="Chapman J.A."/>
            <person name="Toyoda A."/>
            <person name="Takahashi S."/>
            <person name="Fukui A."/>
            <person name="Hikosaka A."/>
            <person name="Suzuki A."/>
            <person name="Kondo M."/>
            <person name="van Heeringen S.J."/>
            <person name="Quigley I."/>
            <person name="Heinz S."/>
            <person name="Ogino H."/>
            <person name="Ochi H."/>
            <person name="Hellsten U."/>
            <person name="Lyons J.B."/>
            <person name="Simakov O."/>
            <person name="Putnam N."/>
            <person name="Stites J."/>
            <person name="Kuroki Y."/>
            <person name="Tanaka T."/>
            <person name="Michiue T."/>
            <person name="Watanabe M."/>
            <person name="Bogdanovic O."/>
            <person name="Lister R."/>
            <person name="Georgiou G."/>
            <person name="Paranjpe S.S."/>
            <person name="van Kruijsbergen I."/>
            <person name="Shu S."/>
            <person name="Carlson J."/>
            <person name="Kinoshita T."/>
            <person name="Ohta Y."/>
            <person name="Mawaribuchi S."/>
            <person name="Jenkins J."/>
            <person name="Grimwood J."/>
            <person name="Schmutz J."/>
            <person name="Mitros T."/>
            <person name="Mozaffari S.V."/>
            <person name="Suzuki Y."/>
            <person name="Haramoto Y."/>
            <person name="Yamamoto T.S."/>
            <person name="Takagi C."/>
            <person name="Heald R."/>
            <person name="Miller K."/>
            <person name="Haudenschild C."/>
            <person name="Kitzman J."/>
            <person name="Nakayama T."/>
            <person name="Izutsu Y."/>
            <person name="Robert J."/>
            <person name="Fortriede J."/>
            <person name="Burns K."/>
            <person name="Lotay V."/>
            <person name="Karimi K."/>
            <person name="Yasuoka Y."/>
            <person name="Dichmann D.S."/>
            <person name="Flajnik M.F."/>
            <person name="Houston D.W."/>
            <person name="Shendure J."/>
            <person name="DuPasquier L."/>
            <person name="Vize P.D."/>
            <person name="Zorn A.M."/>
            <person name="Ito M."/>
            <person name="Marcotte E.M."/>
            <person name="Wallingford J.B."/>
            <person name="Ito Y."/>
            <person name="Asashima M."/>
            <person name="Ueno N."/>
            <person name="Matsuda Y."/>
            <person name="Veenstra G.J."/>
            <person name="Fujiyama A."/>
            <person name="Harland R.M."/>
            <person name="Taira M."/>
            <person name="Rokhsar D.S."/>
        </authorList>
    </citation>
    <scope>NUCLEOTIDE SEQUENCE [LARGE SCALE GENOMIC DNA]</scope>
    <source>
        <strain evidence="2">J</strain>
    </source>
</reference>